<comment type="caution">
    <text evidence="2">The sequence shown here is derived from an EMBL/GenBank/DDBJ whole genome shotgun (WGS) entry which is preliminary data.</text>
</comment>
<dbReference type="eggNOG" id="ENOG503091M">
    <property type="taxonomic scope" value="Bacteria"/>
</dbReference>
<keyword evidence="3" id="KW-1185">Reference proteome</keyword>
<feature type="transmembrane region" description="Helical" evidence="1">
    <location>
        <begin position="20"/>
        <end position="45"/>
    </location>
</feature>
<name>A0A0A0J9H3_9MICO</name>
<dbReference type="AlphaFoldDB" id="A0A0A0J9H3"/>
<proteinExistence type="predicted"/>
<evidence type="ECO:0000313" key="2">
    <source>
        <dbReference type="EMBL" id="KGN32687.1"/>
    </source>
</evidence>
<accession>A0A0A0J9H3</accession>
<dbReference type="OrthoDB" id="9945345at2"/>
<organism evidence="2 3">
    <name type="scientific">Knoellia sinensis KCTC 19936</name>
    <dbReference type="NCBI Taxonomy" id="1385520"/>
    <lineage>
        <taxon>Bacteria</taxon>
        <taxon>Bacillati</taxon>
        <taxon>Actinomycetota</taxon>
        <taxon>Actinomycetes</taxon>
        <taxon>Micrococcales</taxon>
        <taxon>Intrasporangiaceae</taxon>
        <taxon>Knoellia</taxon>
    </lineage>
</organism>
<protein>
    <submittedName>
        <fullName evidence="2">Uncharacterized protein</fullName>
    </submittedName>
</protein>
<evidence type="ECO:0000256" key="1">
    <source>
        <dbReference type="SAM" id="Phobius"/>
    </source>
</evidence>
<dbReference type="RefSeq" id="WP_035915411.1">
    <property type="nucleotide sequence ID" value="NZ_AVPJ01000006.1"/>
</dbReference>
<gene>
    <name evidence="2" type="ORF">N802_17155</name>
</gene>
<keyword evidence="1" id="KW-0472">Membrane</keyword>
<reference evidence="2 3" key="1">
    <citation type="submission" date="2013-08" db="EMBL/GenBank/DDBJ databases">
        <title>The genome sequence of Knoellia sinensis.</title>
        <authorList>
            <person name="Zhu W."/>
            <person name="Wang G."/>
        </authorList>
    </citation>
    <scope>NUCLEOTIDE SEQUENCE [LARGE SCALE GENOMIC DNA]</scope>
    <source>
        <strain evidence="2 3">KCTC 19936</strain>
    </source>
</reference>
<evidence type="ECO:0000313" key="3">
    <source>
        <dbReference type="Proteomes" id="UP000030002"/>
    </source>
</evidence>
<keyword evidence="1" id="KW-0812">Transmembrane</keyword>
<feature type="transmembrane region" description="Helical" evidence="1">
    <location>
        <begin position="57"/>
        <end position="76"/>
    </location>
</feature>
<sequence length="121" mass="12938">MTTSTRPAPTSTRPAPWEPVLWLVVAICVWGTVGWLPAIVVLVLLVAERVIRPGSHVLSTAAVVLLAAIPVAWFLGSSLPLYPPAPRLNDNTLAHQLGGLAIWTLFLAACVEVNPEESDKV</sequence>
<dbReference type="STRING" id="1385520.N802_17155"/>
<dbReference type="Proteomes" id="UP000030002">
    <property type="component" value="Unassembled WGS sequence"/>
</dbReference>
<keyword evidence="1" id="KW-1133">Transmembrane helix</keyword>
<dbReference type="EMBL" id="AVPJ01000006">
    <property type="protein sequence ID" value="KGN32687.1"/>
    <property type="molecule type" value="Genomic_DNA"/>
</dbReference>
<feature type="transmembrane region" description="Helical" evidence="1">
    <location>
        <begin position="96"/>
        <end position="114"/>
    </location>
</feature>